<dbReference type="CDD" id="cd19941">
    <property type="entry name" value="TIL"/>
    <property type="match status" value="1"/>
</dbReference>
<dbReference type="Pfam" id="PF01826">
    <property type="entry name" value="TIL"/>
    <property type="match status" value="1"/>
</dbReference>
<name>A0A147BWN4_IXORI</name>
<accession>A0A147BWN4</accession>
<reference evidence="2" key="1">
    <citation type="journal article" date="2018" name="PLoS Negl. Trop. Dis.">
        <title>Sialome diversity of ticks revealed by RNAseq of single tick salivary glands.</title>
        <authorList>
            <person name="Perner J."/>
            <person name="Kropackova S."/>
            <person name="Kopacek P."/>
            <person name="Ribeiro J.M."/>
        </authorList>
    </citation>
    <scope>NUCLEOTIDE SEQUENCE</scope>
    <source>
        <strain evidence="2">Siblings of single egg batch collected in Ceske Budejovice</strain>
        <tissue evidence="2">Salivary glands</tissue>
    </source>
</reference>
<dbReference type="InterPro" id="IPR002919">
    <property type="entry name" value="TIL_dom"/>
</dbReference>
<evidence type="ECO:0000259" key="1">
    <source>
        <dbReference type="Pfam" id="PF01826"/>
    </source>
</evidence>
<dbReference type="Gene3D" id="2.10.25.10">
    <property type="entry name" value="Laminin"/>
    <property type="match status" value="1"/>
</dbReference>
<protein>
    <submittedName>
        <fullName evidence="2">Putative secreted cysteine rich protein</fullName>
    </submittedName>
</protein>
<dbReference type="InterPro" id="IPR036084">
    <property type="entry name" value="Ser_inhib-like_sf"/>
</dbReference>
<dbReference type="SUPFAM" id="SSF57567">
    <property type="entry name" value="Serine protease inhibitors"/>
    <property type="match status" value="1"/>
</dbReference>
<dbReference type="EMBL" id="GEGO01000264">
    <property type="protein sequence ID" value="JAR95140.1"/>
    <property type="molecule type" value="Transcribed_RNA"/>
</dbReference>
<feature type="domain" description="TIL" evidence="1">
    <location>
        <begin position="12"/>
        <end position="70"/>
    </location>
</feature>
<proteinExistence type="predicted"/>
<organism evidence="2">
    <name type="scientific">Ixodes ricinus</name>
    <name type="common">Common tick</name>
    <name type="synonym">Acarus ricinus</name>
    <dbReference type="NCBI Taxonomy" id="34613"/>
    <lineage>
        <taxon>Eukaryota</taxon>
        <taxon>Metazoa</taxon>
        <taxon>Ecdysozoa</taxon>
        <taxon>Arthropoda</taxon>
        <taxon>Chelicerata</taxon>
        <taxon>Arachnida</taxon>
        <taxon>Acari</taxon>
        <taxon>Parasitiformes</taxon>
        <taxon>Ixodida</taxon>
        <taxon>Ixodoidea</taxon>
        <taxon>Ixodidae</taxon>
        <taxon>Ixodinae</taxon>
        <taxon>Ixodes</taxon>
    </lineage>
</organism>
<sequence length="75" mass="8709">PAFRDRRRPQDCDTGEVYKRRVSSSCGEQDCRLRNLPHSGWCTRDSVSRCFCASGLYRHYDGSCVVRERCGTFKK</sequence>
<feature type="non-terminal residue" evidence="2">
    <location>
        <position position="1"/>
    </location>
</feature>
<evidence type="ECO:0000313" key="2">
    <source>
        <dbReference type="EMBL" id="JAR95140.1"/>
    </source>
</evidence>
<dbReference type="AlphaFoldDB" id="A0A147BWN4"/>